<evidence type="ECO:0000256" key="5">
    <source>
        <dbReference type="SAM" id="Phobius"/>
    </source>
</evidence>
<gene>
    <name evidence="7" type="ORF">DEBR0S6_01970G</name>
</gene>
<organism evidence="7 8">
    <name type="scientific">Dekkera bruxellensis</name>
    <name type="common">Brettanomyces custersii</name>
    <dbReference type="NCBI Taxonomy" id="5007"/>
    <lineage>
        <taxon>Eukaryota</taxon>
        <taxon>Fungi</taxon>
        <taxon>Dikarya</taxon>
        <taxon>Ascomycota</taxon>
        <taxon>Saccharomycotina</taxon>
        <taxon>Pichiomycetes</taxon>
        <taxon>Pichiales</taxon>
        <taxon>Pichiaceae</taxon>
        <taxon>Brettanomyces</taxon>
    </lineage>
</organism>
<keyword evidence="3" id="KW-0862">Zinc</keyword>
<dbReference type="PANTHER" id="PTHR22763">
    <property type="entry name" value="RING ZINC FINGER PROTEIN"/>
    <property type="match status" value="1"/>
</dbReference>
<dbReference type="Gene3D" id="3.30.40.10">
    <property type="entry name" value="Zinc/RING finger domain, C3HC4 (zinc finger)"/>
    <property type="match status" value="1"/>
</dbReference>
<dbReference type="SUPFAM" id="SSF57850">
    <property type="entry name" value="RING/U-box"/>
    <property type="match status" value="1"/>
</dbReference>
<feature type="transmembrane region" description="Helical" evidence="5">
    <location>
        <begin position="43"/>
        <end position="64"/>
    </location>
</feature>
<keyword evidence="5" id="KW-0812">Transmembrane</keyword>
<evidence type="ECO:0000256" key="1">
    <source>
        <dbReference type="ARBA" id="ARBA00022723"/>
    </source>
</evidence>
<dbReference type="GO" id="GO:0012505">
    <property type="term" value="C:endomembrane system"/>
    <property type="evidence" value="ECO:0007669"/>
    <property type="project" value="TreeGrafter"/>
</dbReference>
<dbReference type="PROSITE" id="PS50089">
    <property type="entry name" value="ZF_RING_2"/>
    <property type="match status" value="1"/>
</dbReference>
<accession>A0A7D9D2Z0</accession>
<protein>
    <submittedName>
        <fullName evidence="7">DEBR0S6_01970g1_1</fullName>
    </submittedName>
</protein>
<dbReference type="SMART" id="SM00184">
    <property type="entry name" value="RING"/>
    <property type="match status" value="1"/>
</dbReference>
<dbReference type="InterPro" id="IPR050731">
    <property type="entry name" value="HRD1_E3_ubiq-ligases"/>
</dbReference>
<name>A0A7D9D2Z0_DEKBR</name>
<dbReference type="GO" id="GO:0043161">
    <property type="term" value="P:proteasome-mediated ubiquitin-dependent protein catabolic process"/>
    <property type="evidence" value="ECO:0007669"/>
    <property type="project" value="TreeGrafter"/>
</dbReference>
<keyword evidence="8" id="KW-1185">Reference proteome</keyword>
<dbReference type="AlphaFoldDB" id="A0A7D9D2Z0"/>
<sequence>MPNVIFNRRRLGFGAITGSVYYITSSCNVKIFLRGLYEGLSSLFTRIGTINMFIIASILLMRYTRFSGFVSASFNQLWIGAVVNCIFFSLKLITLFKLFISSARNIIRLRKLAIIEFKSNQATSSPEQAENKIELIRRMNNTCLICLGSLTKMDIEDKSNNIQDKGTVGFNCAKKSRSLLIDNSAQQMVLLNCGHVFHYKCFKKWFMGSGTCPYCRSKV</sequence>
<evidence type="ECO:0000313" key="8">
    <source>
        <dbReference type="Proteomes" id="UP000478008"/>
    </source>
</evidence>
<evidence type="ECO:0000313" key="7">
    <source>
        <dbReference type="EMBL" id="VUG19872.1"/>
    </source>
</evidence>
<proteinExistence type="predicted"/>
<feature type="transmembrane region" description="Helical" evidence="5">
    <location>
        <begin position="76"/>
        <end position="100"/>
    </location>
</feature>
<dbReference type="GO" id="GO:0061630">
    <property type="term" value="F:ubiquitin protein ligase activity"/>
    <property type="evidence" value="ECO:0007669"/>
    <property type="project" value="TreeGrafter"/>
</dbReference>
<evidence type="ECO:0000256" key="4">
    <source>
        <dbReference type="PROSITE-ProRule" id="PRU00175"/>
    </source>
</evidence>
<dbReference type="GO" id="GO:0008270">
    <property type="term" value="F:zinc ion binding"/>
    <property type="evidence" value="ECO:0007669"/>
    <property type="project" value="UniProtKB-KW"/>
</dbReference>
<keyword evidence="2 4" id="KW-0863">Zinc-finger</keyword>
<keyword evidence="5" id="KW-1133">Transmembrane helix</keyword>
<keyword evidence="1" id="KW-0479">Metal-binding</keyword>
<evidence type="ECO:0000256" key="2">
    <source>
        <dbReference type="ARBA" id="ARBA00022771"/>
    </source>
</evidence>
<dbReference type="Proteomes" id="UP000478008">
    <property type="component" value="Unassembled WGS sequence"/>
</dbReference>
<keyword evidence="5" id="KW-0472">Membrane</keyword>
<evidence type="ECO:0000259" key="6">
    <source>
        <dbReference type="PROSITE" id="PS50089"/>
    </source>
</evidence>
<evidence type="ECO:0000256" key="3">
    <source>
        <dbReference type="ARBA" id="ARBA00022833"/>
    </source>
</evidence>
<feature type="domain" description="RING-type" evidence="6">
    <location>
        <begin position="143"/>
        <end position="216"/>
    </location>
</feature>
<dbReference type="InterPro" id="IPR013083">
    <property type="entry name" value="Znf_RING/FYVE/PHD"/>
</dbReference>
<dbReference type="Pfam" id="PF13639">
    <property type="entry name" value="zf-RING_2"/>
    <property type="match status" value="1"/>
</dbReference>
<dbReference type="EMBL" id="CABFWN010000006">
    <property type="protein sequence ID" value="VUG19872.1"/>
    <property type="molecule type" value="Genomic_DNA"/>
</dbReference>
<reference evidence="7 8" key="1">
    <citation type="submission" date="2019-07" db="EMBL/GenBank/DDBJ databases">
        <authorList>
            <person name="Friedrich A."/>
            <person name="Schacherer J."/>
        </authorList>
    </citation>
    <scope>NUCLEOTIDE SEQUENCE [LARGE SCALE GENOMIC DNA]</scope>
</reference>
<dbReference type="PANTHER" id="PTHR22763:SF162">
    <property type="entry name" value="TRANSMEMBRANE E3 UBIQUITIN-PROTEIN LIGASE 1"/>
    <property type="match status" value="1"/>
</dbReference>
<dbReference type="InterPro" id="IPR001841">
    <property type="entry name" value="Znf_RING"/>
</dbReference>